<dbReference type="PANTHER" id="PTHR31272:SF9">
    <property type="entry name" value="BLL1027 PROTEIN"/>
    <property type="match status" value="1"/>
</dbReference>
<feature type="transmembrane region" description="Helical" evidence="7">
    <location>
        <begin position="152"/>
        <end position="177"/>
    </location>
</feature>
<evidence type="ECO:0000313" key="9">
    <source>
        <dbReference type="EMBL" id="MEW9808742.1"/>
    </source>
</evidence>
<dbReference type="Pfam" id="PF02683">
    <property type="entry name" value="DsbD_TM"/>
    <property type="match status" value="1"/>
</dbReference>
<proteinExistence type="inferred from homology"/>
<organism evidence="9 10">
    <name type="scientific">Mesorhizobium marinum</name>
    <dbReference type="NCBI Taxonomy" id="3228790"/>
    <lineage>
        <taxon>Bacteria</taxon>
        <taxon>Pseudomonadati</taxon>
        <taxon>Pseudomonadota</taxon>
        <taxon>Alphaproteobacteria</taxon>
        <taxon>Hyphomicrobiales</taxon>
        <taxon>Phyllobacteriaceae</taxon>
        <taxon>Mesorhizobium</taxon>
    </lineage>
</organism>
<keyword evidence="6 7" id="KW-0472">Membrane</keyword>
<dbReference type="Proteomes" id="UP001556196">
    <property type="component" value="Unassembled WGS sequence"/>
</dbReference>
<evidence type="ECO:0000313" key="10">
    <source>
        <dbReference type="Proteomes" id="UP001556196"/>
    </source>
</evidence>
<evidence type="ECO:0000256" key="5">
    <source>
        <dbReference type="ARBA" id="ARBA00022989"/>
    </source>
</evidence>
<accession>A0ABV3R602</accession>
<protein>
    <submittedName>
        <fullName evidence="9">Cytochrome c biogenesis CcdA family protein</fullName>
    </submittedName>
</protein>
<feature type="transmembrane region" description="Helical" evidence="7">
    <location>
        <begin position="198"/>
        <end position="218"/>
    </location>
</feature>
<keyword evidence="3 7" id="KW-0812">Transmembrane</keyword>
<comment type="similarity">
    <text evidence="2">Belongs to the DsbD family.</text>
</comment>
<evidence type="ECO:0000256" key="1">
    <source>
        <dbReference type="ARBA" id="ARBA00004141"/>
    </source>
</evidence>
<evidence type="ECO:0000256" key="7">
    <source>
        <dbReference type="SAM" id="Phobius"/>
    </source>
</evidence>
<keyword evidence="4" id="KW-0201">Cytochrome c-type biogenesis</keyword>
<feature type="transmembrane region" description="Helical" evidence="7">
    <location>
        <begin position="6"/>
        <end position="27"/>
    </location>
</feature>
<dbReference type="RefSeq" id="WP_367725986.1">
    <property type="nucleotide sequence ID" value="NZ_JBFOCI010000011.1"/>
</dbReference>
<evidence type="ECO:0000259" key="8">
    <source>
        <dbReference type="Pfam" id="PF02683"/>
    </source>
</evidence>
<dbReference type="PANTHER" id="PTHR31272">
    <property type="entry name" value="CYTOCHROME C-TYPE BIOGENESIS PROTEIN HI_1454-RELATED"/>
    <property type="match status" value="1"/>
</dbReference>
<feature type="transmembrane region" description="Helical" evidence="7">
    <location>
        <begin position="69"/>
        <end position="87"/>
    </location>
</feature>
<comment type="caution">
    <text evidence="9">The sequence shown here is derived from an EMBL/GenBank/DDBJ whole genome shotgun (WGS) entry which is preliminary data.</text>
</comment>
<feature type="transmembrane region" description="Helical" evidence="7">
    <location>
        <begin position="126"/>
        <end position="146"/>
    </location>
</feature>
<comment type="subcellular location">
    <subcellularLocation>
        <location evidence="1">Membrane</location>
        <topology evidence="1">Multi-pass membrane protein</topology>
    </subcellularLocation>
</comment>
<dbReference type="EMBL" id="JBFOCI010000011">
    <property type="protein sequence ID" value="MEW9808742.1"/>
    <property type="molecule type" value="Genomic_DNA"/>
</dbReference>
<evidence type="ECO:0000256" key="6">
    <source>
        <dbReference type="ARBA" id="ARBA00023136"/>
    </source>
</evidence>
<reference evidence="9 10" key="1">
    <citation type="submission" date="2024-06" db="EMBL/GenBank/DDBJ databases">
        <authorList>
            <person name="Tuo L."/>
        </authorList>
    </citation>
    <scope>NUCLEOTIDE SEQUENCE [LARGE SCALE GENOMIC DNA]</scope>
    <source>
        <strain evidence="9 10">ZMM04-5</strain>
    </source>
</reference>
<evidence type="ECO:0000256" key="2">
    <source>
        <dbReference type="ARBA" id="ARBA00006143"/>
    </source>
</evidence>
<keyword evidence="10" id="KW-1185">Reference proteome</keyword>
<feature type="domain" description="Cytochrome C biogenesis protein transmembrane" evidence="8">
    <location>
        <begin position="5"/>
        <end position="187"/>
    </location>
</feature>
<sequence>MQLVFGYLAGLLTLINPCILPVLPIAVASASSSSRWGPVALAAGMALTFTLFGVATASVGPAIGLTPDVVSRVSAAMMVLFGFVLLVPRAGDAFATAAAGIASTASARLGAVDEGWLGGQVLGGMLLGAVWSPCIGPTLGGAISLASQGASLAWAAAIMLAFSLGVATVFLAIAYGARGALRTNMAGLRAVAAWSKPLMGAVFVAVGLALFFGLNHVIEQAVLDAMPIWLQDLSVRL</sequence>
<evidence type="ECO:0000256" key="3">
    <source>
        <dbReference type="ARBA" id="ARBA00022692"/>
    </source>
</evidence>
<keyword evidence="5 7" id="KW-1133">Transmembrane helix</keyword>
<name>A0ABV3R602_9HYPH</name>
<gene>
    <name evidence="9" type="ORF">ABUE31_22365</name>
</gene>
<dbReference type="InterPro" id="IPR051790">
    <property type="entry name" value="Cytochrome_c-biogenesis_DsbD"/>
</dbReference>
<feature type="transmembrane region" description="Helical" evidence="7">
    <location>
        <begin position="39"/>
        <end position="63"/>
    </location>
</feature>
<dbReference type="InterPro" id="IPR003834">
    <property type="entry name" value="Cyt_c_assmbl_TM_dom"/>
</dbReference>
<evidence type="ECO:0000256" key="4">
    <source>
        <dbReference type="ARBA" id="ARBA00022748"/>
    </source>
</evidence>